<keyword evidence="5 7" id="KW-1133">Transmembrane helix</keyword>
<keyword evidence="4 7" id="KW-0812">Transmembrane</keyword>
<evidence type="ECO:0000256" key="6">
    <source>
        <dbReference type="ARBA" id="ARBA00023136"/>
    </source>
</evidence>
<gene>
    <name evidence="10" type="ORF">DOK78_001881</name>
</gene>
<feature type="domain" description="Cation efflux protein cytoplasmic" evidence="9">
    <location>
        <begin position="223"/>
        <end position="299"/>
    </location>
</feature>
<evidence type="ECO:0000256" key="4">
    <source>
        <dbReference type="ARBA" id="ARBA00022692"/>
    </source>
</evidence>
<keyword evidence="6 7" id="KW-0472">Membrane</keyword>
<feature type="transmembrane region" description="Helical" evidence="7">
    <location>
        <begin position="21"/>
        <end position="43"/>
    </location>
</feature>
<dbReference type="InterPro" id="IPR027470">
    <property type="entry name" value="Cation_efflux_CTD"/>
</dbReference>
<name>A0ABZ2SN61_9ENTE</name>
<dbReference type="InterPro" id="IPR058533">
    <property type="entry name" value="Cation_efflux_TM"/>
</dbReference>
<dbReference type="InterPro" id="IPR050291">
    <property type="entry name" value="CDF_Transporter"/>
</dbReference>
<evidence type="ECO:0000313" key="10">
    <source>
        <dbReference type="EMBL" id="WYJ77243.1"/>
    </source>
</evidence>
<accession>A0ABZ2SN61</accession>
<dbReference type="Gene3D" id="1.20.1510.10">
    <property type="entry name" value="Cation efflux protein transmembrane domain"/>
    <property type="match status" value="1"/>
</dbReference>
<evidence type="ECO:0000256" key="5">
    <source>
        <dbReference type="ARBA" id="ARBA00022989"/>
    </source>
</evidence>
<dbReference type="SUPFAM" id="SSF160240">
    <property type="entry name" value="Cation efflux protein cytoplasmic domain-like"/>
    <property type="match status" value="1"/>
</dbReference>
<sequence>MLNFLLKKIEKENKETQRTKVGQLAGVLGLLSNLVLFIGKFLIGFAAGSVSIMADAMNSLSDTISSVLTLIGFKVAAKPADSEHPYGHERFEYISGLLISLIIALVGFQFLKSSFEKILNPEPIKLSLALFIVLIASIVIKVLQGRMYLTLSKKIDSQTLKATSKDSLNDVYTTLAVLVSALFEWATNLRIDGYVGFLLALYILYSGYTMVKDFINELLGSRPTDKEIQEMEKKLSSYGSILGYHDLLVHDYGPQKRFASVHIEVDAGMTLTKAHHIIDEIEKDFHNKLDVELVCHLDPVNIRDANYIAIFHRMRSIVLQIDEKLRMHDFRLKSEQILQFDLVIPDDFHLTDTELIDLLQQAVHEKIGMYGLDVTLDHNYLL</sequence>
<feature type="transmembrane region" description="Helical" evidence="7">
    <location>
        <begin position="123"/>
        <end position="143"/>
    </location>
</feature>
<dbReference type="EMBL" id="CP147251">
    <property type="protein sequence ID" value="WYJ77243.1"/>
    <property type="molecule type" value="Genomic_DNA"/>
</dbReference>
<evidence type="ECO:0000256" key="7">
    <source>
        <dbReference type="SAM" id="Phobius"/>
    </source>
</evidence>
<evidence type="ECO:0000259" key="9">
    <source>
        <dbReference type="Pfam" id="PF16916"/>
    </source>
</evidence>
<reference evidence="10 11" key="1">
    <citation type="submission" date="2024-03" db="EMBL/GenBank/DDBJ databases">
        <title>The Genome Sequence of Enterococcus sp. DIV2402.</title>
        <authorList>
            <consortium name="The Broad Institute Genomics Platform"/>
            <consortium name="The Broad Institute Microbial Omics Core"/>
            <consortium name="The Broad Institute Genomic Center for Infectious Diseases"/>
            <person name="Earl A."/>
            <person name="Manson A."/>
            <person name="Gilmore M."/>
            <person name="Schwartman J."/>
            <person name="Shea T."/>
            <person name="Abouelleil A."/>
            <person name="Cao P."/>
            <person name="Chapman S."/>
            <person name="Cusick C."/>
            <person name="Young S."/>
            <person name="Neafsey D."/>
            <person name="Nusbaum C."/>
            <person name="Birren B."/>
        </authorList>
    </citation>
    <scope>NUCLEOTIDE SEQUENCE [LARGE SCALE GENOMIC DNA]</scope>
    <source>
        <strain evidence="10 11">DIV2402</strain>
    </source>
</reference>
<dbReference type="PANTHER" id="PTHR43840:SF15">
    <property type="entry name" value="MITOCHONDRIAL METAL TRANSPORTER 1-RELATED"/>
    <property type="match status" value="1"/>
</dbReference>
<evidence type="ECO:0000256" key="2">
    <source>
        <dbReference type="ARBA" id="ARBA00008114"/>
    </source>
</evidence>
<dbReference type="Pfam" id="PF01545">
    <property type="entry name" value="Cation_efflux"/>
    <property type="match status" value="1"/>
</dbReference>
<dbReference type="NCBIfam" id="TIGR01297">
    <property type="entry name" value="CDF"/>
    <property type="match status" value="1"/>
</dbReference>
<dbReference type="Gene3D" id="3.30.70.1350">
    <property type="entry name" value="Cation efflux protein, cytoplasmic domain"/>
    <property type="match status" value="1"/>
</dbReference>
<dbReference type="InterPro" id="IPR036837">
    <property type="entry name" value="Cation_efflux_CTD_sf"/>
</dbReference>
<evidence type="ECO:0008006" key="12">
    <source>
        <dbReference type="Google" id="ProtNLM"/>
    </source>
</evidence>
<keyword evidence="11" id="KW-1185">Reference proteome</keyword>
<dbReference type="InterPro" id="IPR002524">
    <property type="entry name" value="Cation_efflux"/>
</dbReference>
<dbReference type="PANTHER" id="PTHR43840">
    <property type="entry name" value="MITOCHONDRIAL METAL TRANSPORTER 1-RELATED"/>
    <property type="match status" value="1"/>
</dbReference>
<comment type="similarity">
    <text evidence="2">Belongs to the cation diffusion facilitator (CDF) transporter (TC 2.A.4) family.</text>
</comment>
<protein>
    <recommendedName>
        <fullName evidence="12">Cation diffusion facilitator family transporter</fullName>
    </recommendedName>
</protein>
<evidence type="ECO:0000256" key="3">
    <source>
        <dbReference type="ARBA" id="ARBA00022448"/>
    </source>
</evidence>
<evidence type="ECO:0000259" key="8">
    <source>
        <dbReference type="Pfam" id="PF01545"/>
    </source>
</evidence>
<organism evidence="10 11">
    <name type="scientific">Candidatus Enterococcus lowellii</name>
    <dbReference type="NCBI Taxonomy" id="2230877"/>
    <lineage>
        <taxon>Bacteria</taxon>
        <taxon>Bacillati</taxon>
        <taxon>Bacillota</taxon>
        <taxon>Bacilli</taxon>
        <taxon>Lactobacillales</taxon>
        <taxon>Enterococcaceae</taxon>
        <taxon>Enterococcus</taxon>
    </lineage>
</organism>
<evidence type="ECO:0000313" key="11">
    <source>
        <dbReference type="Proteomes" id="UP000664701"/>
    </source>
</evidence>
<dbReference type="Pfam" id="PF16916">
    <property type="entry name" value="ZT_dimer"/>
    <property type="match status" value="1"/>
</dbReference>
<comment type="subcellular location">
    <subcellularLocation>
        <location evidence="1">Membrane</location>
        <topology evidence="1">Multi-pass membrane protein</topology>
    </subcellularLocation>
</comment>
<feature type="transmembrane region" description="Helical" evidence="7">
    <location>
        <begin position="193"/>
        <end position="211"/>
    </location>
</feature>
<keyword evidence="3" id="KW-0813">Transport</keyword>
<evidence type="ECO:0000256" key="1">
    <source>
        <dbReference type="ARBA" id="ARBA00004141"/>
    </source>
</evidence>
<feature type="transmembrane region" description="Helical" evidence="7">
    <location>
        <begin position="171"/>
        <end position="187"/>
    </location>
</feature>
<dbReference type="Proteomes" id="UP000664701">
    <property type="component" value="Chromosome"/>
</dbReference>
<dbReference type="SUPFAM" id="SSF161111">
    <property type="entry name" value="Cation efflux protein transmembrane domain-like"/>
    <property type="match status" value="1"/>
</dbReference>
<dbReference type="InterPro" id="IPR027469">
    <property type="entry name" value="Cation_efflux_TMD_sf"/>
</dbReference>
<feature type="domain" description="Cation efflux protein transmembrane" evidence="8">
    <location>
        <begin position="28"/>
        <end position="219"/>
    </location>
</feature>
<proteinExistence type="inferred from homology"/>
<feature type="transmembrane region" description="Helical" evidence="7">
    <location>
        <begin position="93"/>
        <end position="111"/>
    </location>
</feature>